<reference evidence="2" key="1">
    <citation type="submission" date="2023-06" db="EMBL/GenBank/DDBJ databases">
        <title>Egi l300058.</title>
        <authorList>
            <person name="Gao L."/>
            <person name="Fang B.-Z."/>
            <person name="Li W.-J."/>
        </authorList>
    </citation>
    <scope>NUCLEOTIDE SEQUENCE</scope>
    <source>
        <strain evidence="2">EGI L300058</strain>
    </source>
</reference>
<organism evidence="2 3">
    <name type="scientific">Demequina muriae</name>
    <dbReference type="NCBI Taxonomy" id="3051664"/>
    <lineage>
        <taxon>Bacteria</taxon>
        <taxon>Bacillati</taxon>
        <taxon>Actinomycetota</taxon>
        <taxon>Actinomycetes</taxon>
        <taxon>Micrococcales</taxon>
        <taxon>Demequinaceae</taxon>
        <taxon>Demequina</taxon>
    </lineage>
</organism>
<feature type="transmembrane region" description="Helical" evidence="1">
    <location>
        <begin position="93"/>
        <end position="113"/>
    </location>
</feature>
<accession>A0ABT8GKW5</accession>
<feature type="transmembrane region" description="Helical" evidence="1">
    <location>
        <begin position="6"/>
        <end position="24"/>
    </location>
</feature>
<comment type="caution">
    <text evidence="2">The sequence shown here is derived from an EMBL/GenBank/DDBJ whole genome shotgun (WGS) entry which is preliminary data.</text>
</comment>
<sequence length="114" mass="12278">MNALRYALLILHFIGLAAILGPFLEQWRHQAKRVTTVMLWGARAQIVTGLALAAVAFAGDNEPDHVKLAFKLVVALAVAGIAEVGAKRGDRAGWAWQAVGVLTLVNLVIAVVWR</sequence>
<keyword evidence="1" id="KW-0812">Transmembrane</keyword>
<evidence type="ECO:0008006" key="4">
    <source>
        <dbReference type="Google" id="ProtNLM"/>
    </source>
</evidence>
<dbReference type="Proteomes" id="UP001172708">
    <property type="component" value="Unassembled WGS sequence"/>
</dbReference>
<evidence type="ECO:0000313" key="2">
    <source>
        <dbReference type="EMBL" id="MDN4481576.1"/>
    </source>
</evidence>
<keyword evidence="1" id="KW-0472">Membrane</keyword>
<name>A0ABT8GKW5_9MICO</name>
<protein>
    <recommendedName>
        <fullName evidence="4">Integral membrane protein</fullName>
    </recommendedName>
</protein>
<keyword evidence="1" id="KW-1133">Transmembrane helix</keyword>
<dbReference type="EMBL" id="JAUHQA010000001">
    <property type="protein sequence ID" value="MDN4481576.1"/>
    <property type="molecule type" value="Genomic_DNA"/>
</dbReference>
<proteinExistence type="predicted"/>
<keyword evidence="3" id="KW-1185">Reference proteome</keyword>
<evidence type="ECO:0000256" key="1">
    <source>
        <dbReference type="SAM" id="Phobius"/>
    </source>
</evidence>
<gene>
    <name evidence="2" type="ORF">QQX02_11640</name>
</gene>
<evidence type="ECO:0000313" key="3">
    <source>
        <dbReference type="Proteomes" id="UP001172708"/>
    </source>
</evidence>
<dbReference type="RefSeq" id="WP_301143263.1">
    <property type="nucleotide sequence ID" value="NZ_JAUHQA010000001.1"/>
</dbReference>
<feature type="transmembrane region" description="Helical" evidence="1">
    <location>
        <begin position="36"/>
        <end position="56"/>
    </location>
</feature>